<dbReference type="GO" id="GO:0004674">
    <property type="term" value="F:protein serine/threonine kinase activity"/>
    <property type="evidence" value="ECO:0007669"/>
    <property type="project" value="UniProtKB-KW"/>
</dbReference>
<feature type="domain" description="Protein kinase" evidence="6">
    <location>
        <begin position="1"/>
        <end position="256"/>
    </location>
</feature>
<keyword evidence="3" id="KW-0597">Phosphoprotein</keyword>
<dbReference type="Pfam" id="PF07714">
    <property type="entry name" value="PK_Tyr_Ser-Thr"/>
    <property type="match status" value="1"/>
</dbReference>
<dbReference type="InterPro" id="IPR011009">
    <property type="entry name" value="Kinase-like_dom_sf"/>
</dbReference>
<evidence type="ECO:0000256" key="5">
    <source>
        <dbReference type="ARBA" id="ARBA00023170"/>
    </source>
</evidence>
<name>A0A0A9FFB9_ARUDO</name>
<dbReference type="InterPro" id="IPR008271">
    <property type="entry name" value="Ser/Thr_kinase_AS"/>
</dbReference>
<dbReference type="AlphaFoldDB" id="A0A0A9FFB9"/>
<dbReference type="Gene3D" id="3.30.200.20">
    <property type="entry name" value="Phosphorylase Kinase, domain 1"/>
    <property type="match status" value="1"/>
</dbReference>
<dbReference type="InterPro" id="IPR001245">
    <property type="entry name" value="Ser-Thr/Tyr_kinase_cat_dom"/>
</dbReference>
<protein>
    <recommendedName>
        <fullName evidence="6">Protein kinase domain-containing protein</fullName>
    </recommendedName>
</protein>
<dbReference type="EMBL" id="GBRH01189070">
    <property type="protein sequence ID" value="JAE08826.1"/>
    <property type="molecule type" value="Transcribed_RNA"/>
</dbReference>
<keyword evidence="2" id="KW-0723">Serine/threonine-protein kinase</keyword>
<dbReference type="PROSITE" id="PS50011">
    <property type="entry name" value="PROTEIN_KINASE_DOM"/>
    <property type="match status" value="1"/>
</dbReference>
<reference evidence="7" key="1">
    <citation type="submission" date="2014-09" db="EMBL/GenBank/DDBJ databases">
        <authorList>
            <person name="Magalhaes I.L.F."/>
            <person name="Oliveira U."/>
            <person name="Santos F.R."/>
            <person name="Vidigal T.H.D.A."/>
            <person name="Brescovit A.D."/>
            <person name="Santos A.J."/>
        </authorList>
    </citation>
    <scope>NUCLEOTIDE SEQUENCE</scope>
    <source>
        <tissue evidence="7">Shoot tissue taken approximately 20 cm above the soil surface</tissue>
    </source>
</reference>
<evidence type="ECO:0000256" key="1">
    <source>
        <dbReference type="ARBA" id="ARBA00004167"/>
    </source>
</evidence>
<evidence type="ECO:0000313" key="7">
    <source>
        <dbReference type="EMBL" id="JAE08826.1"/>
    </source>
</evidence>
<organism evidence="7">
    <name type="scientific">Arundo donax</name>
    <name type="common">Giant reed</name>
    <name type="synonym">Donax arundinaceus</name>
    <dbReference type="NCBI Taxonomy" id="35708"/>
    <lineage>
        <taxon>Eukaryota</taxon>
        <taxon>Viridiplantae</taxon>
        <taxon>Streptophyta</taxon>
        <taxon>Embryophyta</taxon>
        <taxon>Tracheophyta</taxon>
        <taxon>Spermatophyta</taxon>
        <taxon>Magnoliopsida</taxon>
        <taxon>Liliopsida</taxon>
        <taxon>Poales</taxon>
        <taxon>Poaceae</taxon>
        <taxon>PACMAD clade</taxon>
        <taxon>Arundinoideae</taxon>
        <taxon>Arundineae</taxon>
        <taxon>Arundo</taxon>
    </lineage>
</organism>
<keyword evidence="4" id="KW-0418">Kinase</keyword>
<dbReference type="FunFam" id="1.10.510.10:FF:000146">
    <property type="entry name" value="LRR receptor-like serine/threonine-protein kinase IOS1"/>
    <property type="match status" value="1"/>
</dbReference>
<dbReference type="SUPFAM" id="SSF56112">
    <property type="entry name" value="Protein kinase-like (PK-like)"/>
    <property type="match status" value="1"/>
</dbReference>
<dbReference type="InterPro" id="IPR000719">
    <property type="entry name" value="Prot_kinase_dom"/>
</dbReference>
<dbReference type="PANTHER" id="PTHR45631:SF182">
    <property type="entry name" value="OS05G0246600 PROTEIN"/>
    <property type="match status" value="1"/>
</dbReference>
<evidence type="ECO:0000256" key="4">
    <source>
        <dbReference type="ARBA" id="ARBA00022777"/>
    </source>
</evidence>
<dbReference type="GO" id="GO:0005524">
    <property type="term" value="F:ATP binding"/>
    <property type="evidence" value="ECO:0007669"/>
    <property type="project" value="InterPro"/>
</dbReference>
<dbReference type="PANTHER" id="PTHR45631">
    <property type="entry name" value="OS07G0107800 PROTEIN-RELATED"/>
    <property type="match status" value="1"/>
</dbReference>
<dbReference type="SMART" id="SM00220">
    <property type="entry name" value="S_TKc"/>
    <property type="match status" value="1"/>
</dbReference>
<evidence type="ECO:0000256" key="3">
    <source>
        <dbReference type="ARBA" id="ARBA00022553"/>
    </source>
</evidence>
<dbReference type="Gene3D" id="1.10.510.10">
    <property type="entry name" value="Transferase(Phosphotransferase) domain 1"/>
    <property type="match status" value="1"/>
</dbReference>
<evidence type="ECO:0000256" key="2">
    <source>
        <dbReference type="ARBA" id="ARBA00022527"/>
    </source>
</evidence>
<reference evidence="7" key="2">
    <citation type="journal article" date="2015" name="Data Brief">
        <title>Shoot transcriptome of the giant reed, Arundo donax.</title>
        <authorList>
            <person name="Barrero R.A."/>
            <person name="Guerrero F.D."/>
            <person name="Moolhuijzen P."/>
            <person name="Goolsby J.A."/>
            <person name="Tidwell J."/>
            <person name="Bellgard S.E."/>
            <person name="Bellgard M.I."/>
        </authorList>
    </citation>
    <scope>NUCLEOTIDE SEQUENCE</scope>
    <source>
        <tissue evidence="7">Shoot tissue taken approximately 20 cm above the soil surface</tissue>
    </source>
</reference>
<comment type="subcellular location">
    <subcellularLocation>
        <location evidence="1">Membrane</location>
        <topology evidence="1">Single-pass membrane protein</topology>
    </subcellularLocation>
</comment>
<dbReference type="GO" id="GO:0016020">
    <property type="term" value="C:membrane"/>
    <property type="evidence" value="ECO:0007669"/>
    <property type="project" value="UniProtKB-SubCell"/>
</dbReference>
<keyword evidence="4" id="KW-0808">Transferase</keyword>
<dbReference type="PROSITE" id="PS00108">
    <property type="entry name" value="PROTEIN_KINASE_ST"/>
    <property type="match status" value="1"/>
</dbReference>
<accession>A0A0A9FFB9</accession>
<keyword evidence="5" id="KW-0675">Receptor</keyword>
<sequence>MRSQTSSQGNTEFLAEVRHLVRVHHRNLVSLIGYCKDKKHLSLVYEYMDGGNLENRLRGPEASPVEPLTWLQCLRIALDSAYGLEYLHKSCSPPLIHRDVKTQNILLTANLEAKISDFGLTRAFCSETKTHTTTRPAGTLGYLDPEYNNTSHLSEKSDVYSFGVVLFVLVTARPAIITVNNTERANIAQWVRQRLTEGDIECVTDPRIRGDCDVNSLWKVAELALHCTERVGQDRPTMTEVVEGLKGELATGDLFALHEVQLNWDQRISSC</sequence>
<evidence type="ECO:0000259" key="6">
    <source>
        <dbReference type="PROSITE" id="PS50011"/>
    </source>
</evidence>
<proteinExistence type="predicted"/>